<dbReference type="Proteomes" id="UP001178507">
    <property type="component" value="Unassembled WGS sequence"/>
</dbReference>
<accession>A0AA36IXJ2</accession>
<dbReference type="AlphaFoldDB" id="A0AA36IXJ2"/>
<evidence type="ECO:0000313" key="3">
    <source>
        <dbReference type="Proteomes" id="UP001178507"/>
    </source>
</evidence>
<feature type="chain" id="PRO_5041239136" evidence="1">
    <location>
        <begin position="21"/>
        <end position="453"/>
    </location>
</feature>
<organism evidence="2 3">
    <name type="scientific">Effrenium voratum</name>
    <dbReference type="NCBI Taxonomy" id="2562239"/>
    <lineage>
        <taxon>Eukaryota</taxon>
        <taxon>Sar</taxon>
        <taxon>Alveolata</taxon>
        <taxon>Dinophyceae</taxon>
        <taxon>Suessiales</taxon>
        <taxon>Symbiodiniaceae</taxon>
        <taxon>Effrenium</taxon>
    </lineage>
</organism>
<evidence type="ECO:0000256" key="1">
    <source>
        <dbReference type="SAM" id="SignalP"/>
    </source>
</evidence>
<dbReference type="EMBL" id="CAUJNA010003208">
    <property type="protein sequence ID" value="CAJ1395770.1"/>
    <property type="molecule type" value="Genomic_DNA"/>
</dbReference>
<protein>
    <submittedName>
        <fullName evidence="2">Uncharacterized protein</fullName>
    </submittedName>
</protein>
<evidence type="ECO:0000313" key="2">
    <source>
        <dbReference type="EMBL" id="CAJ1395770.1"/>
    </source>
</evidence>
<gene>
    <name evidence="2" type="ORF">EVOR1521_LOCUS20128</name>
</gene>
<feature type="signal peptide" evidence="1">
    <location>
        <begin position="1"/>
        <end position="20"/>
    </location>
</feature>
<sequence length="453" mass="48196">MEFAPYLALLCLALPAAVLGLKSEAALAVSPALLLLAPLQQLRLRRWDARLLGAVDRAALGDACDQLRAPLGWGDDGQVFSANLNAAMQALSLPPGELLMPPARGRGPLAWKRHLLCASCALAPLALWLLRDQLPAAAEVPLLVFCSLVVLVAACRPGKELGRADLVDRRLEALEAAFNALLDTLRPLLPSARPSRSCQVVKGPPGRFSVRMITGERWTLRGSLTILQEQCGLLVSCPLGAFQLAADGLEGAMQLELGQRAAGDADGATVSPGPRQANGWAASLGMRFAREPSERARRDDDLASVSTASTLTRAKSQVDEASLNLVLNMISALNRRAAEPLEVFFADRGAPLAPPKVSYDEPAIVLALAEDQLSCFGSDRGAPARRRRRCCLQKGSAAVKERLGVVRDPCEMCQLCTEEDRALMCGGSVKVNIESPCSFAASQGSNSEAAARR</sequence>
<keyword evidence="3" id="KW-1185">Reference proteome</keyword>
<keyword evidence="1" id="KW-0732">Signal</keyword>
<reference evidence="2" key="1">
    <citation type="submission" date="2023-08" db="EMBL/GenBank/DDBJ databases">
        <authorList>
            <person name="Chen Y."/>
            <person name="Shah S."/>
            <person name="Dougan E. K."/>
            <person name="Thang M."/>
            <person name="Chan C."/>
        </authorList>
    </citation>
    <scope>NUCLEOTIDE SEQUENCE</scope>
</reference>
<comment type="caution">
    <text evidence="2">The sequence shown here is derived from an EMBL/GenBank/DDBJ whole genome shotgun (WGS) entry which is preliminary data.</text>
</comment>
<proteinExistence type="predicted"/>
<name>A0AA36IXJ2_9DINO</name>